<comment type="caution">
    <text evidence="4">The sequence shown here is derived from an EMBL/GenBank/DDBJ whole genome shotgun (WGS) entry which is preliminary data.</text>
</comment>
<protein>
    <submittedName>
        <fullName evidence="4">Type IV secretion protein Rhs</fullName>
    </submittedName>
</protein>
<dbReference type="Pfam" id="PF25023">
    <property type="entry name" value="TEN_YD-shell"/>
    <property type="match status" value="1"/>
</dbReference>
<evidence type="ECO:0000256" key="1">
    <source>
        <dbReference type="ARBA" id="ARBA00022737"/>
    </source>
</evidence>
<dbReference type="Proteomes" id="UP000239865">
    <property type="component" value="Unassembled WGS sequence"/>
</dbReference>
<dbReference type="PANTHER" id="PTHR32305">
    <property type="match status" value="1"/>
</dbReference>
<accession>A0A2S7DBJ0</accession>
<dbReference type="InterPro" id="IPR050708">
    <property type="entry name" value="T6SS_VgrG/RHS"/>
</dbReference>
<feature type="signal peptide" evidence="2">
    <location>
        <begin position="1"/>
        <end position="26"/>
    </location>
</feature>
<dbReference type="NCBIfam" id="TIGR01643">
    <property type="entry name" value="YD_repeat_2x"/>
    <property type="match status" value="1"/>
</dbReference>
<dbReference type="OrthoDB" id="6904246at2"/>
<dbReference type="InterPro" id="IPR056823">
    <property type="entry name" value="TEN-like_YD-shell"/>
</dbReference>
<sequence>MSKKHQELLKLSSSLASLLCLSTAQAQNYTKTETLSYYDDTSKWVLGQTSRVVVDGITTSEVAYGANAQPVATRNFGKLQQTLTYNGDGTIATVTDGNGNTTVLSGWMRGIPQSIRHADGSSESAIVNDNGWLTSVTDENGYSTSYGYDAMGRISSISYPQGDSTAWNSTAQAFELVMVPEYGIGAGHWRQTIATGNYRKLTYFDALWRPLLTREFDAANEAATQRFQRFTYDHEGRVTFASYPGSSDALTTGTWTEYDALGRTISVGQDTELDTKALLTFTEYLPGNKTRVRSPNEQATVTGYQVFDQPAYDKPVLIQHPEGAVTEISRDVFGKPTAITRHSNDWSQVLTRTYAYNSNQELCRTVEPETGATLTGYDGAGNIRWSAAGLPMDIGCDASGTSATIAARRVDRGYDARNRVVSMSFPDSNGNQRFSYWPDGLTKQITTQNNGVATYNSYAYNKRRLLTGESQGQADGETWAMSSIYDANASLAAHRYPTGQTIDYAPNALGQPTRAGAYASTVSYYPNGAIRQFTYGNGILHTMTQNRRQLPATSQDTHSGIAVLSDSYTYDKNGNVKAIADNASWRNGRGNRSMEYDGLDRLKSASSPMFGNAVYAYDALDNLTKVAVSGRDHWYCYDPYWHLTNIKTGGSCSGGTVIGLAYDLQGNLVNKNGQTYAFDFGNRLRSATNKETYRYDGNGRRTLATQSGGGVASMYDQGGVLRFQKNQRSSKTIEYVVLGGSNIAEVEWPLGYLPAMKDTLTWGANPGAVRYIVEESIDRLTWTSVYEGDQTGWTSLSRPSGTYSYRVLGCTQNGVCSEVFGVSHVKRSAMNIVPLLYQLLLN</sequence>
<reference evidence="4 5" key="1">
    <citation type="submission" date="2016-08" db="EMBL/GenBank/DDBJ databases">
        <authorList>
            <person name="Seilhamer J.J."/>
        </authorList>
    </citation>
    <scope>NUCLEOTIDE SEQUENCE [LARGE SCALE GENOMIC DNA]</scope>
    <source>
        <strain evidence="4 5">CFBP4644</strain>
    </source>
</reference>
<keyword evidence="1" id="KW-0677">Repeat</keyword>
<name>A0A2S7DBJ0_9XANT</name>
<evidence type="ECO:0000313" key="4">
    <source>
        <dbReference type="EMBL" id="PPU71167.1"/>
    </source>
</evidence>
<evidence type="ECO:0000256" key="2">
    <source>
        <dbReference type="SAM" id="SignalP"/>
    </source>
</evidence>
<dbReference type="EMBL" id="MDEH01000012">
    <property type="protein sequence ID" value="PPU71167.1"/>
    <property type="molecule type" value="Genomic_DNA"/>
</dbReference>
<dbReference type="Gene3D" id="2.180.10.10">
    <property type="entry name" value="RHS repeat-associated core"/>
    <property type="match status" value="2"/>
</dbReference>
<dbReference type="InterPro" id="IPR006530">
    <property type="entry name" value="YD"/>
</dbReference>
<keyword evidence="2" id="KW-0732">Signal</keyword>
<feature type="chain" id="PRO_5015515890" evidence="2">
    <location>
        <begin position="27"/>
        <end position="842"/>
    </location>
</feature>
<dbReference type="RefSeq" id="WP_104588392.1">
    <property type="nucleotide sequence ID" value="NZ_JAJGQH010000017.1"/>
</dbReference>
<organism evidence="4 5">
    <name type="scientific">Xanthomonas melonis</name>
    <dbReference type="NCBI Taxonomy" id="56456"/>
    <lineage>
        <taxon>Bacteria</taxon>
        <taxon>Pseudomonadati</taxon>
        <taxon>Pseudomonadota</taxon>
        <taxon>Gammaproteobacteria</taxon>
        <taxon>Lysobacterales</taxon>
        <taxon>Lysobacteraceae</taxon>
        <taxon>Xanthomonas</taxon>
    </lineage>
</organism>
<dbReference type="AlphaFoldDB" id="A0A2S7DBJ0"/>
<feature type="domain" description="Teneurin-like YD-shell" evidence="3">
    <location>
        <begin position="408"/>
        <end position="709"/>
    </location>
</feature>
<dbReference type="Pfam" id="PF05593">
    <property type="entry name" value="RHS_repeat"/>
    <property type="match status" value="1"/>
</dbReference>
<dbReference type="InterPro" id="IPR031325">
    <property type="entry name" value="RHS_repeat"/>
</dbReference>
<evidence type="ECO:0000313" key="5">
    <source>
        <dbReference type="Proteomes" id="UP000239865"/>
    </source>
</evidence>
<evidence type="ECO:0000259" key="3">
    <source>
        <dbReference type="Pfam" id="PF25023"/>
    </source>
</evidence>
<dbReference type="PANTHER" id="PTHR32305:SF15">
    <property type="entry name" value="PROTEIN RHSA-RELATED"/>
    <property type="match status" value="1"/>
</dbReference>
<proteinExistence type="predicted"/>
<gene>
    <name evidence="4" type="ORF">XmelCFBP4644_16965</name>
</gene>